<dbReference type="PANTHER" id="PTHR35091:SF2">
    <property type="entry name" value="FLAGELLAR PROTEIN FLIL"/>
    <property type="match status" value="1"/>
</dbReference>
<comment type="similarity">
    <text evidence="3 10">Belongs to the FliL family.</text>
</comment>
<comment type="subcellular location">
    <subcellularLocation>
        <location evidence="2">Cell membrane</location>
        <topology evidence="2">Single-pass membrane protein</topology>
    </subcellularLocation>
</comment>
<keyword evidence="11" id="KW-0966">Cell projection</keyword>
<feature type="transmembrane region" description="Helical" evidence="10">
    <location>
        <begin position="17"/>
        <end position="34"/>
    </location>
</feature>
<evidence type="ECO:0000256" key="8">
    <source>
        <dbReference type="ARBA" id="ARBA00022989"/>
    </source>
</evidence>
<keyword evidence="11" id="KW-0969">Cilium</keyword>
<dbReference type="GO" id="GO:0005886">
    <property type="term" value="C:plasma membrane"/>
    <property type="evidence" value="ECO:0007669"/>
    <property type="project" value="UniProtKB-SubCell"/>
</dbReference>
<keyword evidence="11" id="KW-0282">Flagellum</keyword>
<evidence type="ECO:0000256" key="3">
    <source>
        <dbReference type="ARBA" id="ARBA00008281"/>
    </source>
</evidence>
<evidence type="ECO:0000256" key="7">
    <source>
        <dbReference type="ARBA" id="ARBA00022779"/>
    </source>
</evidence>
<accession>A0A7S7LX72</accession>
<dbReference type="RefSeq" id="WP_194371883.1">
    <property type="nucleotide sequence ID" value="NZ_CP054492.1"/>
</dbReference>
<dbReference type="Pfam" id="PF03748">
    <property type="entry name" value="FliL"/>
    <property type="match status" value="1"/>
</dbReference>
<evidence type="ECO:0000256" key="6">
    <source>
        <dbReference type="ARBA" id="ARBA00022692"/>
    </source>
</evidence>
<keyword evidence="6 10" id="KW-0812">Transmembrane</keyword>
<keyword evidence="12" id="KW-1185">Reference proteome</keyword>
<evidence type="ECO:0000256" key="2">
    <source>
        <dbReference type="ARBA" id="ARBA00004162"/>
    </source>
</evidence>
<dbReference type="InterPro" id="IPR005503">
    <property type="entry name" value="FliL"/>
</dbReference>
<dbReference type="AlphaFoldDB" id="A0A7S7LX72"/>
<dbReference type="GO" id="GO:0009425">
    <property type="term" value="C:bacterial-type flagellum basal body"/>
    <property type="evidence" value="ECO:0007669"/>
    <property type="project" value="InterPro"/>
</dbReference>
<dbReference type="Proteomes" id="UP000593994">
    <property type="component" value="Chromosome"/>
</dbReference>
<evidence type="ECO:0000313" key="11">
    <source>
        <dbReference type="EMBL" id="QOY53123.1"/>
    </source>
</evidence>
<keyword evidence="4 10" id="KW-1003">Cell membrane</keyword>
<keyword evidence="5 10" id="KW-0145">Chemotaxis</keyword>
<name>A0A7S7LX72_9BACT</name>
<protein>
    <recommendedName>
        <fullName evidence="10">Flagellar protein FliL</fullName>
    </recommendedName>
</protein>
<evidence type="ECO:0000256" key="1">
    <source>
        <dbReference type="ARBA" id="ARBA00002254"/>
    </source>
</evidence>
<evidence type="ECO:0000313" key="12">
    <source>
        <dbReference type="Proteomes" id="UP000593994"/>
    </source>
</evidence>
<dbReference type="GO" id="GO:0071978">
    <property type="term" value="P:bacterial-type flagellum-dependent swarming motility"/>
    <property type="evidence" value="ECO:0007669"/>
    <property type="project" value="TreeGrafter"/>
</dbReference>
<comment type="function">
    <text evidence="1 10">Controls the rotational direction of flagella during chemotaxis.</text>
</comment>
<keyword evidence="7 10" id="KW-0283">Flagellar rotation</keyword>
<organism evidence="11 12">
    <name type="scientific">Candidatus Sulfurimonas baltica</name>
    <dbReference type="NCBI Taxonomy" id="2740404"/>
    <lineage>
        <taxon>Bacteria</taxon>
        <taxon>Pseudomonadati</taxon>
        <taxon>Campylobacterota</taxon>
        <taxon>Epsilonproteobacteria</taxon>
        <taxon>Campylobacterales</taxon>
        <taxon>Sulfurimonadaceae</taxon>
        <taxon>Sulfurimonas</taxon>
    </lineage>
</organism>
<keyword evidence="9 10" id="KW-0472">Membrane</keyword>
<dbReference type="GO" id="GO:0006935">
    <property type="term" value="P:chemotaxis"/>
    <property type="evidence" value="ECO:0007669"/>
    <property type="project" value="UniProtKB-KW"/>
</dbReference>
<evidence type="ECO:0000256" key="9">
    <source>
        <dbReference type="ARBA" id="ARBA00023136"/>
    </source>
</evidence>
<evidence type="ECO:0000256" key="10">
    <source>
        <dbReference type="RuleBase" id="RU364125"/>
    </source>
</evidence>
<evidence type="ECO:0000256" key="4">
    <source>
        <dbReference type="ARBA" id="ARBA00022475"/>
    </source>
</evidence>
<evidence type="ECO:0000256" key="5">
    <source>
        <dbReference type="ARBA" id="ARBA00022500"/>
    </source>
</evidence>
<sequence length="179" mass="20749">MKINFNTTDIRNLVKKIIFIVISLIMLLLVIIGIRQSDFTKIKKYDTNDKSPRETVYNPNKITFNYYTTKVTLNDENSLANLGDFVFNVAGERKLIANISLKYKQKNKIEEWIKSDSDIREEIIKKSVILRDAIINTMIGSTDATVNSKRMRNDLKENINKNLSSGEIEEVYFNSFILQ</sequence>
<dbReference type="KEGG" id="sbal:HUE88_05430"/>
<keyword evidence="8 10" id="KW-1133">Transmembrane helix</keyword>
<dbReference type="EMBL" id="CP054492">
    <property type="protein sequence ID" value="QOY53123.1"/>
    <property type="molecule type" value="Genomic_DNA"/>
</dbReference>
<dbReference type="PANTHER" id="PTHR35091">
    <property type="entry name" value="FLAGELLAR PROTEIN FLIL"/>
    <property type="match status" value="1"/>
</dbReference>
<reference evidence="11 12" key="1">
    <citation type="submission" date="2020-05" db="EMBL/GenBank/DDBJ databases">
        <title>Sulfurimonas marisnigri, sp. nov., and Sulfurimonas baltica, sp. nov., manganese oxide reducing chemolithoautotrophs of the class Epsilonproteobacteria isolated from the pelagic redoxclines of the Black and Baltic Seas and emended description of the genus Sulfurimonas.</title>
        <authorList>
            <person name="Henkel J.V."/>
            <person name="Laudan C."/>
            <person name="Werner J."/>
            <person name="Neu T."/>
            <person name="Plewe S."/>
            <person name="Sproer C."/>
            <person name="Bunk B."/>
            <person name="Schulz-Vogt H.N."/>
        </authorList>
    </citation>
    <scope>NUCLEOTIDE SEQUENCE [LARGE SCALE GENOMIC DNA]</scope>
    <source>
        <strain evidence="11 12">GD2</strain>
    </source>
</reference>
<proteinExistence type="inferred from homology"/>
<gene>
    <name evidence="11" type="ORF">HUE88_05430</name>
</gene>